<proteinExistence type="predicted"/>
<accession>A0ABU3Q5X6</accession>
<feature type="chain" id="PRO_5047179831" evidence="1">
    <location>
        <begin position="21"/>
        <end position="502"/>
    </location>
</feature>
<feature type="domain" description="Beta-lactamase-related" evidence="2">
    <location>
        <begin position="30"/>
        <end position="361"/>
    </location>
</feature>
<dbReference type="Pfam" id="PF00144">
    <property type="entry name" value="Beta-lactamase"/>
    <property type="match status" value="1"/>
</dbReference>
<evidence type="ECO:0000259" key="2">
    <source>
        <dbReference type="Pfam" id="PF00144"/>
    </source>
</evidence>
<dbReference type="GO" id="GO:0016787">
    <property type="term" value="F:hydrolase activity"/>
    <property type="evidence" value="ECO:0007669"/>
    <property type="project" value="UniProtKB-KW"/>
</dbReference>
<sequence>MMGRSIVAILCVMLPQPVQAQIDPFVHSVLAAEATPGAAIAIVRSGRPPIIRGYGVRSLETGVPVDAHTLFGLASTTKAFTALGLAILADQGRVSWDVPVRQYLPAFRVSDPAVGRDATLVDLLAHRTGTARGDLIWFANPGAQGRELIALLAGLPQARPFRAGFSYSNLMYAAAGEVICVRSGQDWGSFLRHTILRPLGMTDTVVDRALLPPHGNVAGLHAFDGEKMVAFSGSAGPHNDAAAGGLYSSVSDFARWLQFWVDHGRDDDGRRLVSPNAFQALTTIHMPIADRSPTDDILHDKDAPYGYGLGWFIGEYRGHKVLTHSGGGEGVSTLISWMPDQGIGIAIFMNAQGTLGRLAIRNAVFDEALGKGESDWDAQFRPLLAKHRARLNAVAASSMADRQPQLPASRGLAAYAGLYDGGAFGKIEIVRDRQGLVATIGESRRFRLDHWTGERFRVVMDDPEFSWPLPSLISFQPEGGSAPRRVVFEAAGQSATYDRSSR</sequence>
<dbReference type="PANTHER" id="PTHR46825:SF15">
    <property type="entry name" value="BETA-LACTAMASE-RELATED DOMAIN-CONTAINING PROTEIN"/>
    <property type="match status" value="1"/>
</dbReference>
<feature type="domain" description="Peptidase S12 Pab87-related C-terminal" evidence="3">
    <location>
        <begin position="402"/>
        <end position="478"/>
    </location>
</feature>
<dbReference type="SUPFAM" id="SSF56601">
    <property type="entry name" value="beta-lactamase/transpeptidase-like"/>
    <property type="match status" value="1"/>
</dbReference>
<dbReference type="Gene3D" id="3.40.710.10">
    <property type="entry name" value="DD-peptidase/beta-lactamase superfamily"/>
    <property type="match status" value="1"/>
</dbReference>
<name>A0ABU3Q5X6_9SPHN</name>
<comment type="caution">
    <text evidence="4">The sequence shown here is derived from an EMBL/GenBank/DDBJ whole genome shotgun (WGS) entry which is preliminary data.</text>
</comment>
<organism evidence="4 5">
    <name type="scientific">Sphingosinicella rhizophila</name>
    <dbReference type="NCBI Taxonomy" id="3050082"/>
    <lineage>
        <taxon>Bacteria</taxon>
        <taxon>Pseudomonadati</taxon>
        <taxon>Pseudomonadota</taxon>
        <taxon>Alphaproteobacteria</taxon>
        <taxon>Sphingomonadales</taxon>
        <taxon>Sphingosinicellaceae</taxon>
        <taxon>Sphingosinicella</taxon>
    </lineage>
</organism>
<keyword evidence="1" id="KW-0732">Signal</keyword>
<evidence type="ECO:0000313" key="4">
    <source>
        <dbReference type="EMBL" id="MDT9598809.1"/>
    </source>
</evidence>
<protein>
    <submittedName>
        <fullName evidence="4">Serine hydrolase</fullName>
    </submittedName>
</protein>
<evidence type="ECO:0000313" key="5">
    <source>
        <dbReference type="Proteomes" id="UP001259572"/>
    </source>
</evidence>
<evidence type="ECO:0000256" key="1">
    <source>
        <dbReference type="SAM" id="SignalP"/>
    </source>
</evidence>
<dbReference type="InterPro" id="IPR001466">
    <property type="entry name" value="Beta-lactam-related"/>
</dbReference>
<dbReference type="PANTHER" id="PTHR46825">
    <property type="entry name" value="D-ALANYL-D-ALANINE-CARBOXYPEPTIDASE/ENDOPEPTIDASE AMPH"/>
    <property type="match status" value="1"/>
</dbReference>
<gene>
    <name evidence="4" type="ORF">RQX22_07605</name>
</gene>
<dbReference type="Gene3D" id="2.40.128.600">
    <property type="match status" value="1"/>
</dbReference>
<reference evidence="4 5" key="1">
    <citation type="submission" date="2023-05" db="EMBL/GenBank/DDBJ databases">
        <authorList>
            <person name="Guo Y."/>
        </authorList>
    </citation>
    <scope>NUCLEOTIDE SEQUENCE [LARGE SCALE GENOMIC DNA]</scope>
    <source>
        <strain evidence="4 5">GR2756</strain>
    </source>
</reference>
<dbReference type="EMBL" id="JAVUPU010000003">
    <property type="protein sequence ID" value="MDT9598809.1"/>
    <property type="molecule type" value="Genomic_DNA"/>
</dbReference>
<dbReference type="InterPro" id="IPR012338">
    <property type="entry name" value="Beta-lactam/transpept-like"/>
</dbReference>
<keyword evidence="5" id="KW-1185">Reference proteome</keyword>
<evidence type="ECO:0000259" key="3">
    <source>
        <dbReference type="Pfam" id="PF11954"/>
    </source>
</evidence>
<feature type="signal peptide" evidence="1">
    <location>
        <begin position="1"/>
        <end position="20"/>
    </location>
</feature>
<keyword evidence="4" id="KW-0378">Hydrolase</keyword>
<dbReference type="InterPro" id="IPR050491">
    <property type="entry name" value="AmpC-like"/>
</dbReference>
<dbReference type="Pfam" id="PF11954">
    <property type="entry name" value="DUF3471"/>
    <property type="match status" value="1"/>
</dbReference>
<dbReference type="InterPro" id="IPR021860">
    <property type="entry name" value="Peptidase_S12_Pab87-rel_C"/>
</dbReference>
<dbReference type="RefSeq" id="WP_315725179.1">
    <property type="nucleotide sequence ID" value="NZ_JAVUPU010000003.1"/>
</dbReference>
<dbReference type="Proteomes" id="UP001259572">
    <property type="component" value="Unassembled WGS sequence"/>
</dbReference>